<evidence type="ECO:0000313" key="2">
    <source>
        <dbReference type="EMBL" id="TCV81118.1"/>
    </source>
</evidence>
<dbReference type="Pfam" id="PF05052">
    <property type="entry name" value="MerE"/>
    <property type="match status" value="1"/>
</dbReference>
<evidence type="ECO:0000256" key="1">
    <source>
        <dbReference type="SAM" id="Phobius"/>
    </source>
</evidence>
<keyword evidence="1" id="KW-0812">Transmembrane</keyword>
<keyword evidence="3" id="KW-1185">Reference proteome</keyword>
<protein>
    <submittedName>
        <fullName evidence="2">MerE protein</fullName>
    </submittedName>
</protein>
<gene>
    <name evidence="2" type="ORF">EDE11_1166</name>
</gene>
<feature type="transmembrane region" description="Helical" evidence="1">
    <location>
        <begin position="75"/>
        <end position="97"/>
    </location>
</feature>
<accession>A0ABY2CMQ2</accession>
<sequence length="102" mass="11061">MKTSLNNTAHLSKCDNTSCDTSLTQPYSDQSLSPGRRLTGWFFASLALLACPCHFAFWIMLFSGTALGSFLSADTVTAVMVFSVIFLISLTAALLAFNKIKL</sequence>
<evidence type="ECO:0000313" key="3">
    <source>
        <dbReference type="Proteomes" id="UP000295649"/>
    </source>
</evidence>
<dbReference type="EMBL" id="SMCN01000016">
    <property type="protein sequence ID" value="TCV81118.1"/>
    <property type="molecule type" value="Genomic_DNA"/>
</dbReference>
<keyword evidence="1" id="KW-0472">Membrane</keyword>
<feature type="transmembrane region" description="Helical" evidence="1">
    <location>
        <begin position="41"/>
        <end position="63"/>
    </location>
</feature>
<comment type="caution">
    <text evidence="2">The sequence shown here is derived from an EMBL/GenBank/DDBJ whole genome shotgun (WGS) entry which is preliminary data.</text>
</comment>
<reference evidence="2 3" key="1">
    <citation type="submission" date="2019-03" db="EMBL/GenBank/DDBJ databases">
        <title>Systems level insights into methane cycling in arid and semi-arid ecosystems.</title>
        <authorList>
            <person name="Kalyuzhnaya M."/>
        </authorList>
    </citation>
    <scope>NUCLEOTIDE SEQUENCE [LARGE SCALE GENOMIC DNA]</scope>
    <source>
        <strain evidence="2 3">S-1</strain>
    </source>
</reference>
<keyword evidence="1" id="KW-1133">Transmembrane helix</keyword>
<dbReference type="InterPro" id="IPR007746">
    <property type="entry name" value="MerE"/>
</dbReference>
<organism evidence="2 3">
    <name type="scientific">Methylomonas methanica</name>
    <dbReference type="NCBI Taxonomy" id="421"/>
    <lineage>
        <taxon>Bacteria</taxon>
        <taxon>Pseudomonadati</taxon>
        <taxon>Pseudomonadota</taxon>
        <taxon>Gammaproteobacteria</taxon>
        <taxon>Methylococcales</taxon>
        <taxon>Methylococcaceae</taxon>
        <taxon>Methylomonas</taxon>
    </lineage>
</organism>
<dbReference type="Proteomes" id="UP000295649">
    <property type="component" value="Unassembled WGS sequence"/>
</dbReference>
<proteinExistence type="predicted"/>
<name>A0ABY2CMQ2_METMH</name>